<evidence type="ECO:0000313" key="1">
    <source>
        <dbReference type="EMBL" id="JAD79605.1"/>
    </source>
</evidence>
<dbReference type="AlphaFoldDB" id="A0A0A9D1U7"/>
<reference evidence="1" key="1">
    <citation type="submission" date="2014-09" db="EMBL/GenBank/DDBJ databases">
        <authorList>
            <person name="Magalhaes I.L.F."/>
            <person name="Oliveira U."/>
            <person name="Santos F.R."/>
            <person name="Vidigal T.H.D.A."/>
            <person name="Brescovit A.D."/>
            <person name="Santos A.J."/>
        </authorList>
    </citation>
    <scope>NUCLEOTIDE SEQUENCE</scope>
    <source>
        <tissue evidence="1">Shoot tissue taken approximately 20 cm above the soil surface</tissue>
    </source>
</reference>
<organism evidence="1">
    <name type="scientific">Arundo donax</name>
    <name type="common">Giant reed</name>
    <name type="synonym">Donax arundinaceus</name>
    <dbReference type="NCBI Taxonomy" id="35708"/>
    <lineage>
        <taxon>Eukaryota</taxon>
        <taxon>Viridiplantae</taxon>
        <taxon>Streptophyta</taxon>
        <taxon>Embryophyta</taxon>
        <taxon>Tracheophyta</taxon>
        <taxon>Spermatophyta</taxon>
        <taxon>Magnoliopsida</taxon>
        <taxon>Liliopsida</taxon>
        <taxon>Poales</taxon>
        <taxon>Poaceae</taxon>
        <taxon>PACMAD clade</taxon>
        <taxon>Arundinoideae</taxon>
        <taxon>Arundineae</taxon>
        <taxon>Arundo</taxon>
    </lineage>
</organism>
<sequence>MLQCLEKIFLHPWNLSLEAIVSSLICEKHSRLLQRPLDLVCKRESGSFTQKTSNTDGLTMIPEYGWKLFSEWSAALGKGISAEISFTKSSQHTKLHESVKQYQLRMEI</sequence>
<protein>
    <submittedName>
        <fullName evidence="1">UBP26</fullName>
    </submittedName>
</protein>
<reference evidence="1" key="2">
    <citation type="journal article" date="2015" name="Data Brief">
        <title>Shoot transcriptome of the giant reed, Arundo donax.</title>
        <authorList>
            <person name="Barrero R.A."/>
            <person name="Guerrero F.D."/>
            <person name="Moolhuijzen P."/>
            <person name="Goolsby J.A."/>
            <person name="Tidwell J."/>
            <person name="Bellgard S.E."/>
            <person name="Bellgard M.I."/>
        </authorList>
    </citation>
    <scope>NUCLEOTIDE SEQUENCE</scope>
    <source>
        <tissue evidence="1">Shoot tissue taken approximately 20 cm above the soil surface</tissue>
    </source>
</reference>
<name>A0A0A9D1U7_ARUDO</name>
<accession>A0A0A9D1U7</accession>
<dbReference type="EMBL" id="GBRH01218290">
    <property type="protein sequence ID" value="JAD79605.1"/>
    <property type="molecule type" value="Transcribed_RNA"/>
</dbReference>
<proteinExistence type="predicted"/>